<dbReference type="PANTHER" id="PTHR43877">
    <property type="entry name" value="AMINOALKYLPHOSPHONATE N-ACETYLTRANSFERASE-RELATED-RELATED"/>
    <property type="match status" value="1"/>
</dbReference>
<evidence type="ECO:0000259" key="3">
    <source>
        <dbReference type="PROSITE" id="PS51186"/>
    </source>
</evidence>
<name>A0A327SBK8_9SPHI</name>
<dbReference type="STRING" id="188932.AY601_1045"/>
<proteinExistence type="predicted"/>
<dbReference type="OrthoDB" id="7205533at2"/>
<dbReference type="InterPro" id="IPR016181">
    <property type="entry name" value="Acyl_CoA_acyltransferase"/>
</dbReference>
<feature type="domain" description="N-acetyltransferase" evidence="3">
    <location>
        <begin position="4"/>
        <end position="172"/>
    </location>
</feature>
<keyword evidence="2" id="KW-0012">Acyltransferase</keyword>
<evidence type="ECO:0000313" key="5">
    <source>
        <dbReference type="Proteomes" id="UP000249754"/>
    </source>
</evidence>
<dbReference type="RefSeq" id="WP_111635162.1">
    <property type="nucleotide sequence ID" value="NZ_QLLR01000023.1"/>
</dbReference>
<dbReference type="InterPro" id="IPR050832">
    <property type="entry name" value="Bact_Acetyltransf"/>
</dbReference>
<dbReference type="PROSITE" id="PS51186">
    <property type="entry name" value="GNAT"/>
    <property type="match status" value="1"/>
</dbReference>
<dbReference type="CDD" id="cd04301">
    <property type="entry name" value="NAT_SF"/>
    <property type="match status" value="1"/>
</dbReference>
<dbReference type="EMBL" id="QLLR01000023">
    <property type="protein sequence ID" value="RAJ26321.1"/>
    <property type="molecule type" value="Genomic_DNA"/>
</dbReference>
<protein>
    <submittedName>
        <fullName evidence="4">Ribosomal protein S18 acetylase RimI-like enzyme</fullName>
    </submittedName>
</protein>
<keyword evidence="4" id="KW-0689">Ribosomal protein</keyword>
<accession>A0A327SBK8</accession>
<dbReference type="AlphaFoldDB" id="A0A327SBK8"/>
<evidence type="ECO:0000256" key="2">
    <source>
        <dbReference type="ARBA" id="ARBA00023315"/>
    </source>
</evidence>
<sequence>MNQIEITEVSLDSFEILQTLGRQTYTETFANSNTEADMARYLEESFSAQKIKTELANPDSMFFIAWENENPIGYLKVNSGQAQTELQDDSSLEIERIYVKSSHYGKMIGQLLYNKALDIARLENKAYLWLGVWEENPRAIRFYEKNGFIAFDKHIFKMGNDEQTDIMMKKIL</sequence>
<organism evidence="4 5">
    <name type="scientific">Pedobacter cryoconitis</name>
    <dbReference type="NCBI Taxonomy" id="188932"/>
    <lineage>
        <taxon>Bacteria</taxon>
        <taxon>Pseudomonadati</taxon>
        <taxon>Bacteroidota</taxon>
        <taxon>Sphingobacteriia</taxon>
        <taxon>Sphingobacteriales</taxon>
        <taxon>Sphingobacteriaceae</taxon>
        <taxon>Pedobacter</taxon>
    </lineage>
</organism>
<dbReference type="Pfam" id="PF00583">
    <property type="entry name" value="Acetyltransf_1"/>
    <property type="match status" value="1"/>
</dbReference>
<dbReference type="Proteomes" id="UP000249754">
    <property type="component" value="Unassembled WGS sequence"/>
</dbReference>
<evidence type="ECO:0000313" key="4">
    <source>
        <dbReference type="EMBL" id="RAJ26321.1"/>
    </source>
</evidence>
<keyword evidence="1" id="KW-0808">Transferase</keyword>
<reference evidence="4 5" key="1">
    <citation type="submission" date="2018-06" db="EMBL/GenBank/DDBJ databases">
        <title>Genomic Encyclopedia of Archaeal and Bacterial Type Strains, Phase II (KMG-II): from individual species to whole genera.</title>
        <authorList>
            <person name="Goeker M."/>
        </authorList>
    </citation>
    <scope>NUCLEOTIDE SEQUENCE [LARGE SCALE GENOMIC DNA]</scope>
    <source>
        <strain evidence="4 5">DSM 14825</strain>
    </source>
</reference>
<dbReference type="InterPro" id="IPR000182">
    <property type="entry name" value="GNAT_dom"/>
</dbReference>
<gene>
    <name evidence="4" type="ORF">LY11_03765</name>
</gene>
<evidence type="ECO:0000256" key="1">
    <source>
        <dbReference type="ARBA" id="ARBA00022679"/>
    </source>
</evidence>
<dbReference type="GO" id="GO:0016747">
    <property type="term" value="F:acyltransferase activity, transferring groups other than amino-acyl groups"/>
    <property type="evidence" value="ECO:0007669"/>
    <property type="project" value="InterPro"/>
</dbReference>
<dbReference type="Gene3D" id="3.40.630.30">
    <property type="match status" value="1"/>
</dbReference>
<dbReference type="SUPFAM" id="SSF55729">
    <property type="entry name" value="Acyl-CoA N-acyltransferases (Nat)"/>
    <property type="match status" value="1"/>
</dbReference>
<comment type="caution">
    <text evidence="4">The sequence shown here is derived from an EMBL/GenBank/DDBJ whole genome shotgun (WGS) entry which is preliminary data.</text>
</comment>
<dbReference type="PANTHER" id="PTHR43877:SF2">
    <property type="entry name" value="AMINOALKYLPHOSPHONATE N-ACETYLTRANSFERASE-RELATED"/>
    <property type="match status" value="1"/>
</dbReference>
<dbReference type="GO" id="GO:0005840">
    <property type="term" value="C:ribosome"/>
    <property type="evidence" value="ECO:0007669"/>
    <property type="project" value="UniProtKB-KW"/>
</dbReference>
<keyword evidence="4" id="KW-0687">Ribonucleoprotein</keyword>